<evidence type="ECO:0000256" key="9">
    <source>
        <dbReference type="ARBA" id="ARBA00023136"/>
    </source>
</evidence>
<sequence>MIQSLTVILLYLVSLPLFALTLARQPHKDLPPWAICLSLVATETSTLTIVSVPGVAYLHGYVFLGLVVGYLLGRVAVAWWFLPLHERGATSIYRYVGQRFGTRLQKLVSGTFLLTRLLAEGVRLYAGMIPVSLLCASIGYPIPDIALLMGIVILTLAYTLAGGLKAVVWSDTLQLLLYLGGSVACGVVLFSRSGTDIFHAAPMFTAGLPAFTNPFSVAGAVVGGAILSLASHGTDQLMLQRCLAAKTLKGARAAMIGSVFVVALLFALLSFVGVGLRALWPSYNGAPDALFPQFVLTLPPILRGLLVAGILAATMGSLSSAMNSMAAATKSDFFPKKTLSLRTATCFWAILLVVTALSFSHPTGSAVMFGLSIASYSYGATLGVFLLAMVGHSRNEANGIAGFLTAVLVLAGLAMVRIGGHPIAFPWLVPAGVLATFAGAKVFSQLWRMGFQK</sequence>
<dbReference type="AlphaFoldDB" id="A0A1B6VPX1"/>
<feature type="transmembrane region" description="Helical" evidence="12">
    <location>
        <begin position="122"/>
        <end position="140"/>
    </location>
</feature>
<evidence type="ECO:0000256" key="1">
    <source>
        <dbReference type="ARBA" id="ARBA00004651"/>
    </source>
</evidence>
<proteinExistence type="inferred from homology"/>
<evidence type="ECO:0000313" key="13">
    <source>
        <dbReference type="EMBL" id="OAJ69255.1"/>
    </source>
</evidence>
<gene>
    <name evidence="13" type="ORF">A0123_00063</name>
</gene>
<protein>
    <submittedName>
        <fullName evidence="13">Transmembrane protein</fullName>
    </submittedName>
</protein>
<evidence type="ECO:0000256" key="2">
    <source>
        <dbReference type="ARBA" id="ARBA00006434"/>
    </source>
</evidence>
<feature type="transmembrane region" description="Helical" evidence="12">
    <location>
        <begin position="253"/>
        <end position="280"/>
    </location>
</feature>
<evidence type="ECO:0000256" key="6">
    <source>
        <dbReference type="ARBA" id="ARBA00022989"/>
    </source>
</evidence>
<evidence type="ECO:0000256" key="11">
    <source>
        <dbReference type="RuleBase" id="RU362091"/>
    </source>
</evidence>
<comment type="subcellular location">
    <subcellularLocation>
        <location evidence="1">Cell membrane</location>
        <topology evidence="1">Multi-pass membrane protein</topology>
    </subcellularLocation>
</comment>
<evidence type="ECO:0000256" key="7">
    <source>
        <dbReference type="ARBA" id="ARBA00023053"/>
    </source>
</evidence>
<keyword evidence="9 12" id="KW-0472">Membrane</keyword>
<keyword evidence="4" id="KW-1003">Cell membrane</keyword>
<keyword evidence="10" id="KW-0739">Sodium transport</keyword>
<dbReference type="InterPro" id="IPR038377">
    <property type="entry name" value="Na/Glc_symporter_sf"/>
</dbReference>
<evidence type="ECO:0000256" key="10">
    <source>
        <dbReference type="ARBA" id="ARBA00023201"/>
    </source>
</evidence>
<dbReference type="GO" id="GO:0015293">
    <property type="term" value="F:symporter activity"/>
    <property type="evidence" value="ECO:0007669"/>
    <property type="project" value="TreeGrafter"/>
</dbReference>
<evidence type="ECO:0000256" key="5">
    <source>
        <dbReference type="ARBA" id="ARBA00022692"/>
    </source>
</evidence>
<dbReference type="Pfam" id="PF00474">
    <property type="entry name" value="SSF"/>
    <property type="match status" value="1"/>
</dbReference>
<keyword evidence="7" id="KW-0915">Sodium</keyword>
<dbReference type="PANTHER" id="PTHR42985:SF47">
    <property type="entry name" value="INTEGRAL MEMBRANE TRANSPORT PROTEIN"/>
    <property type="match status" value="1"/>
</dbReference>
<evidence type="ECO:0000256" key="4">
    <source>
        <dbReference type="ARBA" id="ARBA00022475"/>
    </source>
</evidence>
<feature type="transmembrane region" description="Helical" evidence="12">
    <location>
        <begin position="300"/>
        <end position="318"/>
    </location>
</feature>
<feature type="transmembrane region" description="Helical" evidence="12">
    <location>
        <begin position="214"/>
        <end position="232"/>
    </location>
</feature>
<name>A0A1B6VPX1_9PROT</name>
<feature type="transmembrane region" description="Helical" evidence="12">
    <location>
        <begin position="400"/>
        <end position="418"/>
    </location>
</feature>
<dbReference type="PATRIC" id="fig|38307.3.peg.63"/>
<dbReference type="GO" id="GO:0006814">
    <property type="term" value="P:sodium ion transport"/>
    <property type="evidence" value="ECO:0007669"/>
    <property type="project" value="UniProtKB-KW"/>
</dbReference>
<dbReference type="InterPro" id="IPR001734">
    <property type="entry name" value="Na/solute_symporter"/>
</dbReference>
<dbReference type="EMBL" id="LUTU01000001">
    <property type="protein sequence ID" value="OAJ69255.1"/>
    <property type="molecule type" value="Genomic_DNA"/>
</dbReference>
<comment type="similarity">
    <text evidence="2 11">Belongs to the sodium:solute symporter (SSF) (TC 2.A.21) family.</text>
</comment>
<feature type="transmembrane region" description="Helical" evidence="12">
    <location>
        <begin position="339"/>
        <end position="360"/>
    </location>
</feature>
<dbReference type="GO" id="GO:0005886">
    <property type="term" value="C:plasma membrane"/>
    <property type="evidence" value="ECO:0007669"/>
    <property type="project" value="UniProtKB-SubCell"/>
</dbReference>
<feature type="transmembrane region" description="Helical" evidence="12">
    <location>
        <begin position="424"/>
        <end position="443"/>
    </location>
</feature>
<accession>A0A1B6VPX1</accession>
<dbReference type="OrthoDB" id="9789704at2"/>
<feature type="transmembrane region" description="Helical" evidence="12">
    <location>
        <begin position="175"/>
        <end position="194"/>
    </location>
</feature>
<evidence type="ECO:0000256" key="8">
    <source>
        <dbReference type="ARBA" id="ARBA00023065"/>
    </source>
</evidence>
<keyword evidence="8" id="KW-0406">Ion transport</keyword>
<dbReference type="PANTHER" id="PTHR42985">
    <property type="entry name" value="SODIUM-COUPLED MONOCARBOXYLATE TRANSPORTER"/>
    <property type="match status" value="1"/>
</dbReference>
<dbReference type="PROSITE" id="PS50283">
    <property type="entry name" value="NA_SOLUT_SYMP_3"/>
    <property type="match status" value="1"/>
</dbReference>
<dbReference type="RefSeq" id="WP_064272908.1">
    <property type="nucleotide sequence ID" value="NZ_LUTU01000001.1"/>
</dbReference>
<keyword evidence="5 12" id="KW-0812">Transmembrane</keyword>
<dbReference type="Proteomes" id="UP000077786">
    <property type="component" value="Unassembled WGS sequence"/>
</dbReference>
<organism evidence="13 14">
    <name type="scientific">Gluconobacter cerinus</name>
    <dbReference type="NCBI Taxonomy" id="38307"/>
    <lineage>
        <taxon>Bacteria</taxon>
        <taxon>Pseudomonadati</taxon>
        <taxon>Pseudomonadota</taxon>
        <taxon>Alphaproteobacteria</taxon>
        <taxon>Acetobacterales</taxon>
        <taxon>Acetobacteraceae</taxon>
        <taxon>Gluconobacter</taxon>
    </lineage>
</organism>
<keyword evidence="6 12" id="KW-1133">Transmembrane helix</keyword>
<keyword evidence="3" id="KW-0813">Transport</keyword>
<evidence type="ECO:0000256" key="12">
    <source>
        <dbReference type="SAM" id="Phobius"/>
    </source>
</evidence>
<feature type="transmembrane region" description="Helical" evidence="12">
    <location>
        <begin position="61"/>
        <end position="82"/>
    </location>
</feature>
<comment type="caution">
    <text evidence="13">The sequence shown here is derived from an EMBL/GenBank/DDBJ whole genome shotgun (WGS) entry which is preliminary data.</text>
</comment>
<evidence type="ECO:0000313" key="14">
    <source>
        <dbReference type="Proteomes" id="UP000077786"/>
    </source>
</evidence>
<dbReference type="Gene3D" id="1.20.1730.10">
    <property type="entry name" value="Sodium/glucose cotransporter"/>
    <property type="match status" value="1"/>
</dbReference>
<feature type="transmembrane region" description="Helical" evidence="12">
    <location>
        <begin position="146"/>
        <end position="168"/>
    </location>
</feature>
<dbReference type="InterPro" id="IPR051163">
    <property type="entry name" value="Sodium:Solute_Symporter_SSF"/>
</dbReference>
<reference evidence="13 14" key="1">
    <citation type="submission" date="2016-03" db="EMBL/GenBank/DDBJ databases">
        <title>Draft genome sequence of Gluconobacter cerinus strain CECT 9110.</title>
        <authorList>
            <person name="Sainz F."/>
            <person name="Mas A."/>
            <person name="Torija M.J."/>
        </authorList>
    </citation>
    <scope>NUCLEOTIDE SEQUENCE [LARGE SCALE GENOMIC DNA]</scope>
    <source>
        <strain evidence="13 14">CECT 9110</strain>
    </source>
</reference>
<feature type="transmembrane region" description="Helical" evidence="12">
    <location>
        <begin position="366"/>
        <end position="388"/>
    </location>
</feature>
<evidence type="ECO:0000256" key="3">
    <source>
        <dbReference type="ARBA" id="ARBA00022448"/>
    </source>
</evidence>